<dbReference type="Pfam" id="PF03711">
    <property type="entry name" value="OKR_DC_1_C"/>
    <property type="match status" value="1"/>
</dbReference>
<dbReference type="Gene3D" id="3.90.100.10">
    <property type="entry name" value="Orn/Lys/Arg decarboxylase, C-terminal domain"/>
    <property type="match status" value="1"/>
</dbReference>
<dbReference type="InterPro" id="IPR015424">
    <property type="entry name" value="PyrdxlP-dep_Trfase"/>
</dbReference>
<name>C0EBC7_9FIRM</name>
<evidence type="ECO:0000256" key="4">
    <source>
        <dbReference type="ARBA" id="ARBA00022898"/>
    </source>
</evidence>
<evidence type="ECO:0000313" key="8">
    <source>
        <dbReference type="EMBL" id="EEG31203.1"/>
    </source>
</evidence>
<dbReference type="AlphaFoldDB" id="C0EBC7"/>
<comment type="cofactor">
    <cofactor evidence="1">
        <name>pyridoxal 5'-phosphate</name>
        <dbReference type="ChEBI" id="CHEBI:597326"/>
    </cofactor>
</comment>
<dbReference type="Pfam" id="PF01276">
    <property type="entry name" value="OKR_DC_1"/>
    <property type="match status" value="1"/>
</dbReference>
<evidence type="ECO:0000259" key="7">
    <source>
        <dbReference type="Pfam" id="PF03711"/>
    </source>
</evidence>
<dbReference type="EMBL" id="ACEC01000041">
    <property type="protein sequence ID" value="EEG31203.1"/>
    <property type="molecule type" value="Genomic_DNA"/>
</dbReference>
<dbReference type="InterPro" id="IPR015421">
    <property type="entry name" value="PyrdxlP-dep_Trfase_major"/>
</dbReference>
<sequence>MLGGVTISSIHKFASDYAQSGVSRFHMPGHKGNCPDLNSLGGLHDITEVEGADVLFSADGIITQTEQALTHLYDCTTVLSAGGSTLCIQAMLTLAARRGGRLLAGRNAHLALINACALLGIDPLWIYPDYNSQTGLPDQLNFQQIQEQLLKHPDVRTVYLTSPDYLGQMADIQQIADLCHSRGAWLIVDNAHGAHLKFTPEDLHPITLGADLCCSSAHKTLPALTGGAFLHAKHHTPQQLKSAMALFGSTSPSYLILESLDLCTDYLAEQAKQDFSALWEQWEELARAAEDAGLGVLRGGDRTKLSLDAFAAGIKGSQLASLLREHKIEPEYVSRRTVVLMLSPFNTALDHNRLLCALDAVRSRTTQLRNRGEFTPIEEQPATFCYPEQHLSPRQALLSPCVTLPLAETAGRICAENKIVCPPGVPILVAGELVTDSALQLLKNSGIRTLNVVK</sequence>
<evidence type="ECO:0000259" key="6">
    <source>
        <dbReference type="Pfam" id="PF01276"/>
    </source>
</evidence>
<comment type="similarity">
    <text evidence="2">Belongs to the Orn/Lys/Arg decarboxylase class-I family.</text>
</comment>
<proteinExistence type="inferred from homology"/>
<gene>
    <name evidence="8" type="ORF">CLOSTMETH_01145</name>
</gene>
<dbReference type="Proteomes" id="UP000003340">
    <property type="component" value="Unassembled WGS sequence"/>
</dbReference>
<keyword evidence="9" id="KW-1185">Reference proteome</keyword>
<dbReference type="Gene3D" id="3.40.640.10">
    <property type="entry name" value="Type I PLP-dependent aspartate aminotransferase-like (Major domain)"/>
    <property type="match status" value="1"/>
</dbReference>
<dbReference type="STRING" id="537013.CLOSTMETH_01145"/>
<feature type="domain" description="Orn/Lys/Arg decarboxylase C-terminal" evidence="7">
    <location>
        <begin position="401"/>
        <end position="438"/>
    </location>
</feature>
<organism evidence="8 9">
    <name type="scientific">[Clostridium] methylpentosum DSM 5476</name>
    <dbReference type="NCBI Taxonomy" id="537013"/>
    <lineage>
        <taxon>Bacteria</taxon>
        <taxon>Bacillati</taxon>
        <taxon>Bacillota</taxon>
        <taxon>Clostridia</taxon>
        <taxon>Eubacteriales</taxon>
        <taxon>Oscillospiraceae</taxon>
        <taxon>Oscillospiraceae incertae sedis</taxon>
    </lineage>
</organism>
<evidence type="ECO:0000256" key="1">
    <source>
        <dbReference type="ARBA" id="ARBA00001933"/>
    </source>
</evidence>
<keyword evidence="3" id="KW-0210">Decarboxylase</keyword>
<keyword evidence="4" id="KW-0663">Pyridoxal phosphate</keyword>
<evidence type="ECO:0000256" key="5">
    <source>
        <dbReference type="ARBA" id="ARBA00023239"/>
    </source>
</evidence>
<dbReference type="SUPFAM" id="SSF53383">
    <property type="entry name" value="PLP-dependent transferases"/>
    <property type="match status" value="1"/>
</dbReference>
<evidence type="ECO:0000313" key="9">
    <source>
        <dbReference type="Proteomes" id="UP000003340"/>
    </source>
</evidence>
<dbReference type="HOGENOM" id="CLU_025925_1_1_9"/>
<dbReference type="eggNOG" id="COG1982">
    <property type="taxonomic scope" value="Bacteria"/>
</dbReference>
<dbReference type="InterPro" id="IPR008286">
    <property type="entry name" value="Prn/Lys/Arg_de-COase_C"/>
</dbReference>
<dbReference type="InterPro" id="IPR052357">
    <property type="entry name" value="Orn_Lys_Arg_decarboxylase-I"/>
</dbReference>
<reference evidence="8 9" key="1">
    <citation type="submission" date="2009-01" db="EMBL/GenBank/DDBJ databases">
        <authorList>
            <person name="Fulton L."/>
            <person name="Clifton S."/>
            <person name="Fulton B."/>
            <person name="Xu J."/>
            <person name="Minx P."/>
            <person name="Pepin K.H."/>
            <person name="Johnson M."/>
            <person name="Bhonagiri V."/>
            <person name="Nash W.E."/>
            <person name="Mardis E.R."/>
            <person name="Wilson R.K."/>
        </authorList>
    </citation>
    <scope>NUCLEOTIDE SEQUENCE [LARGE SCALE GENOMIC DNA]</scope>
    <source>
        <strain evidence="8 9">DSM 5476</strain>
    </source>
</reference>
<feature type="domain" description="Orn/Lys/Arg decarboxylases family 1 pyridoxal-P attachment site" evidence="6">
    <location>
        <begin position="15"/>
        <end position="272"/>
    </location>
</feature>
<comment type="caution">
    <text evidence="8">The sequence shown here is derived from an EMBL/GenBank/DDBJ whole genome shotgun (WGS) entry which is preliminary data.</text>
</comment>
<reference evidence="8 9" key="2">
    <citation type="submission" date="2009-02" db="EMBL/GenBank/DDBJ databases">
        <title>Draft genome sequence of Clostridium methylpentosum (DSM 5476).</title>
        <authorList>
            <person name="Sudarsanam P."/>
            <person name="Ley R."/>
            <person name="Guruge J."/>
            <person name="Turnbaugh P.J."/>
            <person name="Mahowald M."/>
            <person name="Liep D."/>
            <person name="Gordon J."/>
        </authorList>
    </citation>
    <scope>NUCLEOTIDE SEQUENCE [LARGE SCALE GENOMIC DNA]</scope>
    <source>
        <strain evidence="8 9">DSM 5476</strain>
    </source>
</reference>
<dbReference type="PANTHER" id="PTHR43277">
    <property type="entry name" value="ARGININE DECARBOXYLASE"/>
    <property type="match status" value="1"/>
</dbReference>
<dbReference type="InterPro" id="IPR000310">
    <property type="entry name" value="Orn/Lys/Arg_deCO2ase_major_dom"/>
</dbReference>
<keyword evidence="5" id="KW-0456">Lyase</keyword>
<protein>
    <submittedName>
        <fullName evidence="8">Orn/Lys/Arg decarboxylase, major domain protein</fullName>
    </submittedName>
</protein>
<dbReference type="PANTHER" id="PTHR43277:SF4">
    <property type="entry name" value="ARGININE DECARBOXYLASE"/>
    <property type="match status" value="1"/>
</dbReference>
<evidence type="ECO:0000256" key="2">
    <source>
        <dbReference type="ARBA" id="ARBA00010671"/>
    </source>
</evidence>
<evidence type="ECO:0000256" key="3">
    <source>
        <dbReference type="ARBA" id="ARBA00022793"/>
    </source>
</evidence>
<dbReference type="GO" id="GO:0016831">
    <property type="term" value="F:carboxy-lyase activity"/>
    <property type="evidence" value="ECO:0007669"/>
    <property type="project" value="UniProtKB-KW"/>
</dbReference>
<accession>C0EBC7</accession>